<protein>
    <submittedName>
        <fullName evidence="1">Uncharacterized protein</fullName>
    </submittedName>
</protein>
<name>A0AAW0M5T5_QUESU</name>
<reference evidence="1" key="2">
    <citation type="journal article" date="2018" name="Sci. Data">
        <title>The draft genome sequence of cork oak.</title>
        <authorList>
            <person name="Ramos A.M."/>
            <person name="Usie A."/>
            <person name="Barbosa P."/>
            <person name="Barros P.M."/>
            <person name="Capote T."/>
            <person name="Chaves I."/>
            <person name="Simoes F."/>
            <person name="Abreu I."/>
            <person name="Carrasquinho I."/>
            <person name="Faro C."/>
            <person name="Guimaraes J.B."/>
            <person name="Mendonca D."/>
            <person name="Nobrega F."/>
            <person name="Rodrigues L."/>
            <person name="Saibo N.J.M."/>
            <person name="Varela M.C."/>
            <person name="Egas C."/>
            <person name="Matos J."/>
            <person name="Miguel C.M."/>
            <person name="Oliveira M.M."/>
            <person name="Ricardo C.P."/>
            <person name="Goncalves S."/>
        </authorList>
    </citation>
    <scope>NUCLEOTIDE SEQUENCE [LARGE SCALE GENOMIC DNA]</scope>
    <source>
        <strain evidence="1">HL8</strain>
    </source>
</reference>
<proteinExistence type="predicted"/>
<accession>A0AAW0M5T5</accession>
<dbReference type="AlphaFoldDB" id="A0AAW0M5T5"/>
<organism evidence="1">
    <name type="scientific">Quercus suber</name>
    <name type="common">Cork oak</name>
    <dbReference type="NCBI Taxonomy" id="58331"/>
    <lineage>
        <taxon>Eukaryota</taxon>
        <taxon>Viridiplantae</taxon>
        <taxon>Streptophyta</taxon>
        <taxon>Embryophyta</taxon>
        <taxon>Tracheophyta</taxon>
        <taxon>Spermatophyta</taxon>
        <taxon>Magnoliopsida</taxon>
        <taxon>eudicotyledons</taxon>
        <taxon>Gunneridae</taxon>
        <taxon>Pentapetalae</taxon>
        <taxon>rosids</taxon>
        <taxon>fabids</taxon>
        <taxon>Fagales</taxon>
        <taxon>Fagaceae</taxon>
        <taxon>Quercus</taxon>
    </lineage>
</organism>
<reference evidence="1" key="1">
    <citation type="submission" date="2017-12" db="EMBL/GenBank/DDBJ databases">
        <authorList>
            <person name="Barbosa P."/>
            <person name="Usie A."/>
            <person name="Ramos A.M."/>
        </authorList>
    </citation>
    <scope>NUCLEOTIDE SEQUENCE</scope>
    <source>
        <strain evidence="1">HL8</strain>
        <tissue evidence="1">Leaves</tissue>
    </source>
</reference>
<sequence>MENAVVITFGFGSILIYTNLYLEADSWTSAIPNHCGFPSNMNECPYSATGATSSTMTRKTVRHGSTVVAP</sequence>
<reference evidence="1" key="3">
    <citation type="submission" date="2023-07" db="EMBL/GenBank/DDBJ databases">
        <title>An improved reference 1 genome and first organelle genomes of Quercus suber.</title>
        <authorList>
            <consortium name="Genosuber Consortium"/>
            <person name="Usie A."/>
            <person name="Serra O."/>
            <person name="Barros P."/>
        </authorList>
    </citation>
    <scope>NUCLEOTIDE SEQUENCE</scope>
    <source>
        <strain evidence="1">HL8</strain>
        <tissue evidence="1">Leaves</tissue>
    </source>
</reference>
<evidence type="ECO:0000313" key="1">
    <source>
        <dbReference type="EMBL" id="KAK7858566.1"/>
    </source>
</evidence>
<comment type="caution">
    <text evidence="1">The sequence shown here is derived from an EMBL/GenBank/DDBJ whole genome shotgun (WGS) entry which is preliminary data.</text>
</comment>
<gene>
    <name evidence="1" type="ORF">CFP56_011483</name>
</gene>
<dbReference type="EMBL" id="PKMF04000018">
    <property type="protein sequence ID" value="KAK7858566.1"/>
    <property type="molecule type" value="Genomic_DNA"/>
</dbReference>